<dbReference type="Proteomes" id="UP001469553">
    <property type="component" value="Unassembled WGS sequence"/>
</dbReference>
<evidence type="ECO:0000256" key="1">
    <source>
        <dbReference type="SAM" id="Coils"/>
    </source>
</evidence>
<reference evidence="3 4" key="1">
    <citation type="submission" date="2021-06" db="EMBL/GenBank/DDBJ databases">
        <authorList>
            <person name="Palmer J.M."/>
        </authorList>
    </citation>
    <scope>NUCLEOTIDE SEQUENCE [LARGE SCALE GENOMIC DNA]</scope>
    <source>
        <strain evidence="3 4">AS_MEX2019</strain>
        <tissue evidence="3">Muscle</tissue>
    </source>
</reference>
<feature type="region of interest" description="Disordered" evidence="2">
    <location>
        <begin position="293"/>
        <end position="324"/>
    </location>
</feature>
<evidence type="ECO:0000313" key="3">
    <source>
        <dbReference type="EMBL" id="MEQ2292929.1"/>
    </source>
</evidence>
<keyword evidence="4" id="KW-1185">Reference proteome</keyword>
<accession>A0ABV0YGH6</accession>
<feature type="compositionally biased region" description="Polar residues" evidence="2">
    <location>
        <begin position="196"/>
        <end position="210"/>
    </location>
</feature>
<keyword evidence="1" id="KW-0175">Coiled coil</keyword>
<protein>
    <submittedName>
        <fullName evidence="3">Uncharacterized protein</fullName>
    </submittedName>
</protein>
<gene>
    <name evidence="3" type="ORF">AMECASPLE_027854</name>
</gene>
<proteinExistence type="predicted"/>
<dbReference type="EMBL" id="JAHRIP010031208">
    <property type="protein sequence ID" value="MEQ2292929.1"/>
    <property type="molecule type" value="Genomic_DNA"/>
</dbReference>
<name>A0ABV0YGH6_9TELE</name>
<comment type="caution">
    <text evidence="3">The sequence shown here is derived from an EMBL/GenBank/DDBJ whole genome shotgun (WGS) entry which is preliminary data.</text>
</comment>
<feature type="coiled-coil region" evidence="1">
    <location>
        <begin position="408"/>
        <end position="470"/>
    </location>
</feature>
<evidence type="ECO:0000313" key="4">
    <source>
        <dbReference type="Proteomes" id="UP001469553"/>
    </source>
</evidence>
<feature type="non-terminal residue" evidence="3">
    <location>
        <position position="554"/>
    </location>
</feature>
<feature type="region of interest" description="Disordered" evidence="2">
    <location>
        <begin position="229"/>
        <end position="261"/>
    </location>
</feature>
<evidence type="ECO:0000256" key="2">
    <source>
        <dbReference type="SAM" id="MobiDB-lite"/>
    </source>
</evidence>
<sequence length="554" mass="63838">MDDHDDEGRDAGDTCKRLCSDANQRDNMLTLDCLIPRPDHCDLLLDAIDQQLDQLQVKSPKPKHHVVCKTQNAKNAANTQIFCDVSVTHKEIKSGLDIILRGKEETEPYRDQVIWRLERLLGEACKEGKIAGEARPLSDSICTEDFVRCFTEEMVDLSPFKNMDQLNIEDMSERTEISDSDTNQNWQSSERRGSETSDTVMSHRFQSNISDPRKEDRTFLFDSCGENVSQDHEKAGAGVRNKTPQRPGDRGSGVAAWSFDSMSPDRDLVTDGNEQLRQQVRWTGRCSFVTDADNLNNSRMDHSDNDTAAEEDSEAQSTAVRRFSDGRAQKKSLSVFSNHNRQKNNRLLFSLSDNKHSNKDINHCIRTSSPGKTSETWLSDCTMKEEVFDLQHKCEKEEKKLRLRWIQLKDVELCLSELRQKKKQAIQRLEQLSADTAQMLKEKRTLEFALRRSRFQLQQLQRQRESCLENGFCWNRSCVKMSVQERDEMDGQLDRAKTELSAERCRSREKIESLQEQLEEVHEVLHMATEAGSSLLNRCACLQKQMEKRHHSEE</sequence>
<organism evidence="3 4">
    <name type="scientific">Ameca splendens</name>
    <dbReference type="NCBI Taxonomy" id="208324"/>
    <lineage>
        <taxon>Eukaryota</taxon>
        <taxon>Metazoa</taxon>
        <taxon>Chordata</taxon>
        <taxon>Craniata</taxon>
        <taxon>Vertebrata</taxon>
        <taxon>Euteleostomi</taxon>
        <taxon>Actinopterygii</taxon>
        <taxon>Neopterygii</taxon>
        <taxon>Teleostei</taxon>
        <taxon>Neoteleostei</taxon>
        <taxon>Acanthomorphata</taxon>
        <taxon>Ovalentaria</taxon>
        <taxon>Atherinomorphae</taxon>
        <taxon>Cyprinodontiformes</taxon>
        <taxon>Goodeidae</taxon>
        <taxon>Ameca</taxon>
    </lineage>
</organism>
<feature type="region of interest" description="Disordered" evidence="2">
    <location>
        <begin position="173"/>
        <end position="211"/>
    </location>
</feature>